<dbReference type="InterPro" id="IPR011009">
    <property type="entry name" value="Kinase-like_dom_sf"/>
</dbReference>
<keyword evidence="8" id="KW-0732">Signal</keyword>
<dbReference type="EMBL" id="OZ075138">
    <property type="protein sequence ID" value="CAL5014186.1"/>
    <property type="molecule type" value="Genomic_DNA"/>
</dbReference>
<evidence type="ECO:0000256" key="4">
    <source>
        <dbReference type="ARBA" id="ARBA00022737"/>
    </source>
</evidence>
<dbReference type="PANTHER" id="PTHR48007">
    <property type="entry name" value="LEUCINE-RICH REPEAT RECEPTOR-LIKE PROTEIN KINASE PXC1"/>
    <property type="match status" value="1"/>
</dbReference>
<evidence type="ECO:0000256" key="3">
    <source>
        <dbReference type="ARBA" id="ARBA00022692"/>
    </source>
</evidence>
<dbReference type="Proteomes" id="UP001497457">
    <property type="component" value="Chromosome 28b"/>
</dbReference>
<keyword evidence="3" id="KW-0812">Transmembrane</keyword>
<gene>
    <name evidence="10" type="ORF">URODEC1_LOCUS71803</name>
</gene>
<dbReference type="Pfam" id="PF00560">
    <property type="entry name" value="LRR_1"/>
    <property type="match status" value="2"/>
</dbReference>
<keyword evidence="11" id="KW-1185">Reference proteome</keyword>
<keyword evidence="2" id="KW-0433">Leucine-rich repeat</keyword>
<feature type="region of interest" description="Disordered" evidence="7">
    <location>
        <begin position="591"/>
        <end position="614"/>
    </location>
</feature>
<evidence type="ECO:0000256" key="5">
    <source>
        <dbReference type="ARBA" id="ARBA00022989"/>
    </source>
</evidence>
<dbReference type="SUPFAM" id="SSF52058">
    <property type="entry name" value="L domain-like"/>
    <property type="match status" value="1"/>
</dbReference>
<dbReference type="Gene3D" id="1.10.510.10">
    <property type="entry name" value="Transferase(Phosphotransferase) domain 1"/>
    <property type="match status" value="1"/>
</dbReference>
<accession>A0ABC9C4E1</accession>
<sequence length="614" mass="65292">MGLPPCRLLLLLLLLCLEELRASASPDAELLLSKVKPALQGGKNANAELATWNASATPLCLWRGLRWCTPDGRPLRCDAGNLSLARDPGLLLVSIRLPAAGLAGTLPPELGAFSALGSVYLGANQLSGAIPLELGNAPALSALDLSGNRLSGPLPASIWNLCDRATELRLHGNALAGPVPAPNTTCDGLHVLDLGANRFSGSFPSFLAAFRGLRRLDLSRNNFSGQPPEALSSRFPPESFSFQAGNDYYTSSGPPAGHLSSRGVAGLVIGAMAAAVVLASVSIGRWARRGRSMEMLADDDQEDAQQEQDSQGRLLVFEGGEHLTLQEVLNATGQVVAKPSYCTVYKAKLMGASIELRLLREGCCKPDAAAAARRIGRARHHNLVPLRALYHGRRGEKLLVYDHVPRARALSDLLLLQTITTWPRRHKVALGVARALAYLHAAQGEAHGNVRASTVLVDDMLVPRLAEHALDRLLLPAAAEALLAAAKADGYKAPELHSMAKCSARTDVYAFGILLLELLMGRKPSEDLPSLVKAAVLEETPLEDLLDAGMRPAPAEEGLGLLLQALKLAMGCCAPVPAARPTMTEVVRQLEDTRPTRTMYSPTESRSDAATIAA</sequence>
<evidence type="ECO:0000313" key="10">
    <source>
        <dbReference type="EMBL" id="CAL5014186.1"/>
    </source>
</evidence>
<protein>
    <recommendedName>
        <fullName evidence="9">Protein kinase domain-containing protein</fullName>
    </recommendedName>
</protein>
<evidence type="ECO:0000256" key="6">
    <source>
        <dbReference type="ARBA" id="ARBA00023136"/>
    </source>
</evidence>
<evidence type="ECO:0000313" key="11">
    <source>
        <dbReference type="Proteomes" id="UP001497457"/>
    </source>
</evidence>
<dbReference type="Pfam" id="PF07714">
    <property type="entry name" value="PK_Tyr_Ser-Thr"/>
    <property type="match status" value="1"/>
</dbReference>
<evidence type="ECO:0000256" key="2">
    <source>
        <dbReference type="ARBA" id="ARBA00022614"/>
    </source>
</evidence>
<reference evidence="10 11" key="2">
    <citation type="submission" date="2024-10" db="EMBL/GenBank/DDBJ databases">
        <authorList>
            <person name="Ryan C."/>
        </authorList>
    </citation>
    <scope>NUCLEOTIDE SEQUENCE [LARGE SCALE GENOMIC DNA]</scope>
</reference>
<keyword evidence="5" id="KW-1133">Transmembrane helix</keyword>
<proteinExistence type="predicted"/>
<organism evidence="10 11">
    <name type="scientific">Urochloa decumbens</name>
    <dbReference type="NCBI Taxonomy" id="240449"/>
    <lineage>
        <taxon>Eukaryota</taxon>
        <taxon>Viridiplantae</taxon>
        <taxon>Streptophyta</taxon>
        <taxon>Embryophyta</taxon>
        <taxon>Tracheophyta</taxon>
        <taxon>Spermatophyta</taxon>
        <taxon>Magnoliopsida</taxon>
        <taxon>Liliopsida</taxon>
        <taxon>Poales</taxon>
        <taxon>Poaceae</taxon>
        <taxon>PACMAD clade</taxon>
        <taxon>Panicoideae</taxon>
        <taxon>Panicodae</taxon>
        <taxon>Paniceae</taxon>
        <taxon>Melinidinae</taxon>
        <taxon>Urochloa</taxon>
    </lineage>
</organism>
<reference evidence="11" key="1">
    <citation type="submission" date="2024-06" db="EMBL/GenBank/DDBJ databases">
        <authorList>
            <person name="Ryan C."/>
        </authorList>
    </citation>
    <scope>NUCLEOTIDE SEQUENCE [LARGE SCALE GENOMIC DNA]</scope>
</reference>
<keyword evidence="4" id="KW-0677">Repeat</keyword>
<name>A0ABC9C4E1_9POAL</name>
<comment type="subcellular location">
    <subcellularLocation>
        <location evidence="1">Membrane</location>
    </subcellularLocation>
</comment>
<dbReference type="PANTHER" id="PTHR48007:SF32">
    <property type="entry name" value="KINASE-LIKE PROTEIN TMKL1-RELATED"/>
    <property type="match status" value="1"/>
</dbReference>
<evidence type="ECO:0000259" key="9">
    <source>
        <dbReference type="PROSITE" id="PS50011"/>
    </source>
</evidence>
<evidence type="ECO:0000256" key="7">
    <source>
        <dbReference type="SAM" id="MobiDB-lite"/>
    </source>
</evidence>
<dbReference type="InterPro" id="IPR001245">
    <property type="entry name" value="Ser-Thr/Tyr_kinase_cat_dom"/>
</dbReference>
<evidence type="ECO:0000256" key="1">
    <source>
        <dbReference type="ARBA" id="ARBA00004370"/>
    </source>
</evidence>
<dbReference type="SUPFAM" id="SSF56112">
    <property type="entry name" value="Protein kinase-like (PK-like)"/>
    <property type="match status" value="1"/>
</dbReference>
<keyword evidence="6" id="KW-0472">Membrane</keyword>
<dbReference type="PROSITE" id="PS50011">
    <property type="entry name" value="PROTEIN_KINASE_DOM"/>
    <property type="match status" value="1"/>
</dbReference>
<dbReference type="InterPro" id="IPR032675">
    <property type="entry name" value="LRR_dom_sf"/>
</dbReference>
<feature type="signal peptide" evidence="8">
    <location>
        <begin position="1"/>
        <end position="24"/>
    </location>
</feature>
<dbReference type="InterPro" id="IPR046959">
    <property type="entry name" value="PRK1-6/SRF4-like"/>
</dbReference>
<dbReference type="AlphaFoldDB" id="A0ABC9C4E1"/>
<dbReference type="GO" id="GO:0016020">
    <property type="term" value="C:membrane"/>
    <property type="evidence" value="ECO:0007669"/>
    <property type="project" value="UniProtKB-SubCell"/>
</dbReference>
<feature type="domain" description="Protein kinase" evidence="9">
    <location>
        <begin position="330"/>
        <end position="597"/>
    </location>
</feature>
<dbReference type="Gene3D" id="3.80.10.10">
    <property type="entry name" value="Ribonuclease Inhibitor"/>
    <property type="match status" value="2"/>
</dbReference>
<dbReference type="InterPro" id="IPR000719">
    <property type="entry name" value="Prot_kinase_dom"/>
</dbReference>
<evidence type="ECO:0000256" key="8">
    <source>
        <dbReference type="SAM" id="SignalP"/>
    </source>
</evidence>
<dbReference type="InterPro" id="IPR001611">
    <property type="entry name" value="Leu-rich_rpt"/>
</dbReference>
<feature type="chain" id="PRO_5044832468" description="Protein kinase domain-containing protein" evidence="8">
    <location>
        <begin position="25"/>
        <end position="614"/>
    </location>
</feature>